<evidence type="ECO:0000313" key="3">
    <source>
        <dbReference type="EMBL" id="KNC30853.1"/>
    </source>
</evidence>
<feature type="transmembrane region" description="Helical" evidence="1">
    <location>
        <begin position="54"/>
        <end position="76"/>
    </location>
</feature>
<dbReference type="OrthoDB" id="8031943at2759"/>
<sequence>MKWCCSRYTSGIVIGSIYIVGSITFLIFACLAYLEYKDAVDDEYHHWEKLKSEAIKTMIICGIAALISALFIVAIAKRYEYLILPWLILGIFCFYETCVNMYWWFIGAAMGGASVIIFLILLLIAVLAFGSQIAIFIFSCSLFKQIHQENKDNAVLQLSDPLADRSFI</sequence>
<feature type="domain" description="DUF7027" evidence="2">
    <location>
        <begin position="13"/>
        <end position="102"/>
    </location>
</feature>
<dbReference type="Pfam" id="PF22954">
    <property type="entry name" value="DUF7027"/>
    <property type="match status" value="1"/>
</dbReference>
<proteinExistence type="predicted"/>
<dbReference type="EMBL" id="JRES01000487">
    <property type="protein sequence ID" value="KNC30853.1"/>
    <property type="molecule type" value="Genomic_DNA"/>
</dbReference>
<evidence type="ECO:0000256" key="1">
    <source>
        <dbReference type="SAM" id="Phobius"/>
    </source>
</evidence>
<gene>
    <name evidence="3" type="ORF">FF38_01593</name>
</gene>
<organism evidence="3 4">
    <name type="scientific">Lucilia cuprina</name>
    <name type="common">Green bottle fly</name>
    <name type="synonym">Australian sheep blowfly</name>
    <dbReference type="NCBI Taxonomy" id="7375"/>
    <lineage>
        <taxon>Eukaryota</taxon>
        <taxon>Metazoa</taxon>
        <taxon>Ecdysozoa</taxon>
        <taxon>Arthropoda</taxon>
        <taxon>Hexapoda</taxon>
        <taxon>Insecta</taxon>
        <taxon>Pterygota</taxon>
        <taxon>Neoptera</taxon>
        <taxon>Endopterygota</taxon>
        <taxon>Diptera</taxon>
        <taxon>Brachycera</taxon>
        <taxon>Muscomorpha</taxon>
        <taxon>Oestroidea</taxon>
        <taxon>Calliphoridae</taxon>
        <taxon>Luciliinae</taxon>
        <taxon>Lucilia</taxon>
    </lineage>
</organism>
<dbReference type="PROSITE" id="PS51257">
    <property type="entry name" value="PROKAR_LIPOPROTEIN"/>
    <property type="match status" value="1"/>
</dbReference>
<keyword evidence="4" id="KW-1185">Reference proteome</keyword>
<dbReference type="Proteomes" id="UP000037069">
    <property type="component" value="Unassembled WGS sequence"/>
</dbReference>
<feature type="transmembrane region" description="Helical" evidence="1">
    <location>
        <begin position="12"/>
        <end position="34"/>
    </location>
</feature>
<keyword evidence="1" id="KW-0472">Membrane</keyword>
<evidence type="ECO:0000313" key="4">
    <source>
        <dbReference type="Proteomes" id="UP000037069"/>
    </source>
</evidence>
<keyword evidence="1" id="KW-0812">Transmembrane</keyword>
<reference evidence="3 4" key="1">
    <citation type="journal article" date="2015" name="Nat. Commun.">
        <title>Lucilia cuprina genome unlocks parasitic fly biology to underpin future interventions.</title>
        <authorList>
            <person name="Anstead C.A."/>
            <person name="Korhonen P.K."/>
            <person name="Young N.D."/>
            <person name="Hall R.S."/>
            <person name="Jex A.R."/>
            <person name="Murali S.C."/>
            <person name="Hughes D.S."/>
            <person name="Lee S.F."/>
            <person name="Perry T."/>
            <person name="Stroehlein A.J."/>
            <person name="Ansell B.R."/>
            <person name="Breugelmans B."/>
            <person name="Hofmann A."/>
            <person name="Qu J."/>
            <person name="Dugan S."/>
            <person name="Lee S.L."/>
            <person name="Chao H."/>
            <person name="Dinh H."/>
            <person name="Han Y."/>
            <person name="Doddapaneni H.V."/>
            <person name="Worley K.C."/>
            <person name="Muzny D.M."/>
            <person name="Ioannidis P."/>
            <person name="Waterhouse R.M."/>
            <person name="Zdobnov E.M."/>
            <person name="James P.J."/>
            <person name="Bagnall N.H."/>
            <person name="Kotze A.C."/>
            <person name="Gibbs R.A."/>
            <person name="Richards S."/>
            <person name="Batterham P."/>
            <person name="Gasser R.B."/>
        </authorList>
    </citation>
    <scope>NUCLEOTIDE SEQUENCE [LARGE SCALE GENOMIC DNA]</scope>
    <source>
        <strain evidence="3 4">LS</strain>
        <tissue evidence="3">Full body</tissue>
    </source>
</reference>
<dbReference type="InterPro" id="IPR054291">
    <property type="entry name" value="DUF7027"/>
</dbReference>
<keyword evidence="1" id="KW-1133">Transmembrane helix</keyword>
<name>A0A0L0CEM1_LUCCU</name>
<feature type="transmembrane region" description="Helical" evidence="1">
    <location>
        <begin position="112"/>
        <end position="138"/>
    </location>
</feature>
<feature type="transmembrane region" description="Helical" evidence="1">
    <location>
        <begin position="83"/>
        <end position="106"/>
    </location>
</feature>
<accession>A0A0L0CEM1</accession>
<evidence type="ECO:0000259" key="2">
    <source>
        <dbReference type="Pfam" id="PF22954"/>
    </source>
</evidence>
<comment type="caution">
    <text evidence="3">The sequence shown here is derived from an EMBL/GenBank/DDBJ whole genome shotgun (WGS) entry which is preliminary data.</text>
</comment>
<dbReference type="AlphaFoldDB" id="A0A0L0CEM1"/>
<protein>
    <recommendedName>
        <fullName evidence="2">DUF7027 domain-containing protein</fullName>
    </recommendedName>
</protein>